<comment type="subcellular location">
    <subcellularLocation>
        <location evidence="1 7">Cell membrane</location>
        <topology evidence="1 7">Multi-pass membrane protein</topology>
    </subcellularLocation>
</comment>
<keyword evidence="3" id="KW-1003">Cell membrane</keyword>
<dbReference type="Gene3D" id="1.10.3720.10">
    <property type="entry name" value="MetI-like"/>
    <property type="match status" value="1"/>
</dbReference>
<feature type="domain" description="ABC transmembrane type-1" evidence="8">
    <location>
        <begin position="74"/>
        <end position="254"/>
    </location>
</feature>
<dbReference type="PANTHER" id="PTHR30151">
    <property type="entry name" value="ALKANE SULFONATE ABC TRANSPORTER-RELATED, MEMBRANE SUBUNIT"/>
    <property type="match status" value="1"/>
</dbReference>
<comment type="caution">
    <text evidence="9">The sequence shown here is derived from an EMBL/GenBank/DDBJ whole genome shotgun (WGS) entry which is preliminary data.</text>
</comment>
<dbReference type="AlphaFoldDB" id="A0A3N6NVN9"/>
<feature type="transmembrane region" description="Helical" evidence="7">
    <location>
        <begin position="24"/>
        <end position="46"/>
    </location>
</feature>
<keyword evidence="6 7" id="KW-0472">Membrane</keyword>
<evidence type="ECO:0000256" key="2">
    <source>
        <dbReference type="ARBA" id="ARBA00022448"/>
    </source>
</evidence>
<dbReference type="PANTHER" id="PTHR30151:SF0">
    <property type="entry name" value="ABC TRANSPORTER PERMEASE PROTEIN MJ0413-RELATED"/>
    <property type="match status" value="1"/>
</dbReference>
<accession>A0A3N6NVN9</accession>
<feature type="transmembrane region" description="Helical" evidence="7">
    <location>
        <begin position="77"/>
        <end position="100"/>
    </location>
</feature>
<feature type="transmembrane region" description="Helical" evidence="7">
    <location>
        <begin position="138"/>
        <end position="156"/>
    </location>
</feature>
<keyword evidence="10" id="KW-1185">Reference proteome</keyword>
<evidence type="ECO:0000256" key="3">
    <source>
        <dbReference type="ARBA" id="ARBA00022475"/>
    </source>
</evidence>
<evidence type="ECO:0000256" key="4">
    <source>
        <dbReference type="ARBA" id="ARBA00022692"/>
    </source>
</evidence>
<keyword evidence="5 7" id="KW-1133">Transmembrane helix</keyword>
<evidence type="ECO:0000259" key="8">
    <source>
        <dbReference type="PROSITE" id="PS50928"/>
    </source>
</evidence>
<feature type="transmembrane region" description="Helical" evidence="7">
    <location>
        <begin position="204"/>
        <end position="224"/>
    </location>
</feature>
<feature type="transmembrane region" description="Helical" evidence="7">
    <location>
        <begin position="112"/>
        <end position="132"/>
    </location>
</feature>
<keyword evidence="2 7" id="KW-0813">Transport</keyword>
<proteinExistence type="inferred from homology"/>
<evidence type="ECO:0000313" key="10">
    <source>
        <dbReference type="Proteomes" id="UP000273828"/>
    </source>
</evidence>
<evidence type="ECO:0000256" key="1">
    <source>
        <dbReference type="ARBA" id="ARBA00004651"/>
    </source>
</evidence>
<reference evidence="9 10" key="1">
    <citation type="submission" date="2018-10" db="EMBL/GenBank/DDBJ databases">
        <title>Natrarchaeobius chitinivorans gen. nov., sp. nov., and Natrarchaeobius haloalkaliphilus sp. nov., alkaliphilic, chitin-utilizing haloarchaea from hypersaline alkaline lakes.</title>
        <authorList>
            <person name="Sorokin D.Y."/>
            <person name="Elcheninov A.G."/>
            <person name="Kostrikina N.A."/>
            <person name="Bale N.J."/>
            <person name="Sinninghe Damste J.S."/>
            <person name="Khijniak T.V."/>
            <person name="Kublanov I.V."/>
            <person name="Toshchakov S.V."/>
        </authorList>
    </citation>
    <scope>NUCLEOTIDE SEQUENCE [LARGE SCALE GENOMIC DNA]</scope>
    <source>
        <strain evidence="9 10">AArcht-Sl</strain>
    </source>
</reference>
<keyword evidence="4 7" id="KW-0812">Transmembrane</keyword>
<dbReference type="OrthoDB" id="50379at2157"/>
<feature type="transmembrane region" description="Helical" evidence="7">
    <location>
        <begin position="236"/>
        <end position="254"/>
    </location>
</feature>
<dbReference type="Pfam" id="PF00528">
    <property type="entry name" value="BPD_transp_1"/>
    <property type="match status" value="1"/>
</dbReference>
<dbReference type="Proteomes" id="UP000273828">
    <property type="component" value="Unassembled WGS sequence"/>
</dbReference>
<name>A0A3N6NVN9_9EURY</name>
<dbReference type="SUPFAM" id="SSF161098">
    <property type="entry name" value="MetI-like"/>
    <property type="match status" value="1"/>
</dbReference>
<organism evidence="9 10">
    <name type="scientific">Natrarchaeobius halalkaliphilus</name>
    <dbReference type="NCBI Taxonomy" id="1679091"/>
    <lineage>
        <taxon>Archaea</taxon>
        <taxon>Methanobacteriati</taxon>
        <taxon>Methanobacteriota</taxon>
        <taxon>Stenosarchaea group</taxon>
        <taxon>Halobacteria</taxon>
        <taxon>Halobacteriales</taxon>
        <taxon>Natrialbaceae</taxon>
        <taxon>Natrarchaeobius</taxon>
    </lineage>
</organism>
<evidence type="ECO:0000256" key="5">
    <source>
        <dbReference type="ARBA" id="ARBA00022989"/>
    </source>
</evidence>
<dbReference type="RefSeq" id="WP_124179122.1">
    <property type="nucleotide sequence ID" value="NZ_REFY01000005.1"/>
</dbReference>
<sequence>MATADESSLRQQLTLSMDDRNHQIILQAGFGVFLLALYSLFAYLGYPSDRIPSVPMIADALYVQVAEEGLLEALWDALYAIFIGFFMATLVGIPMGILMGVNRTIEELLDPYVNAIYVVPYAAIVPALIVWFGTGIRIRVAICFLFAFFPIVINSFEGARTTPAGLLEVAESFNASRLYTLKNVVLPYEIPYILAGLRMGIGRAVRGLVLVEIIVAVTGLGGLIQQWSASFRLEGVISVVLVLMLLGVTLPWLMGKIYDRLIWWDVDRAGF</sequence>
<evidence type="ECO:0000256" key="7">
    <source>
        <dbReference type="RuleBase" id="RU363032"/>
    </source>
</evidence>
<dbReference type="GO" id="GO:0005886">
    <property type="term" value="C:plasma membrane"/>
    <property type="evidence" value="ECO:0007669"/>
    <property type="project" value="UniProtKB-SubCell"/>
</dbReference>
<dbReference type="InterPro" id="IPR035906">
    <property type="entry name" value="MetI-like_sf"/>
</dbReference>
<evidence type="ECO:0000256" key="6">
    <source>
        <dbReference type="ARBA" id="ARBA00023136"/>
    </source>
</evidence>
<dbReference type="PROSITE" id="PS50928">
    <property type="entry name" value="ABC_TM1"/>
    <property type="match status" value="1"/>
</dbReference>
<dbReference type="CDD" id="cd06261">
    <property type="entry name" value="TM_PBP2"/>
    <property type="match status" value="1"/>
</dbReference>
<evidence type="ECO:0000313" key="9">
    <source>
        <dbReference type="EMBL" id="RQG87922.1"/>
    </source>
</evidence>
<gene>
    <name evidence="9" type="ORF">EA462_13755</name>
</gene>
<dbReference type="EMBL" id="REFY01000005">
    <property type="protein sequence ID" value="RQG87922.1"/>
    <property type="molecule type" value="Genomic_DNA"/>
</dbReference>
<comment type="similarity">
    <text evidence="7">Belongs to the binding-protein-dependent transport system permease family.</text>
</comment>
<protein>
    <submittedName>
        <fullName evidence="9">ABC transporter permease subunit</fullName>
    </submittedName>
</protein>
<dbReference type="InterPro" id="IPR000515">
    <property type="entry name" value="MetI-like"/>
</dbReference>
<dbReference type="GO" id="GO:0055085">
    <property type="term" value="P:transmembrane transport"/>
    <property type="evidence" value="ECO:0007669"/>
    <property type="project" value="InterPro"/>
</dbReference>